<dbReference type="Proteomes" id="UP000799767">
    <property type="component" value="Unassembled WGS sequence"/>
</dbReference>
<evidence type="ECO:0000313" key="2">
    <source>
        <dbReference type="Proteomes" id="UP000799767"/>
    </source>
</evidence>
<organism evidence="1 2">
    <name type="scientific">Neohortaea acidophila</name>
    <dbReference type="NCBI Taxonomy" id="245834"/>
    <lineage>
        <taxon>Eukaryota</taxon>
        <taxon>Fungi</taxon>
        <taxon>Dikarya</taxon>
        <taxon>Ascomycota</taxon>
        <taxon>Pezizomycotina</taxon>
        <taxon>Dothideomycetes</taxon>
        <taxon>Dothideomycetidae</taxon>
        <taxon>Mycosphaerellales</taxon>
        <taxon>Teratosphaeriaceae</taxon>
        <taxon>Neohortaea</taxon>
    </lineage>
</organism>
<dbReference type="Gene3D" id="3.30.1330.40">
    <property type="entry name" value="RutC-like"/>
    <property type="match status" value="1"/>
</dbReference>
<dbReference type="AlphaFoldDB" id="A0A6A6Q4G6"/>
<dbReference type="InterPro" id="IPR035959">
    <property type="entry name" value="RutC-like_sf"/>
</dbReference>
<protein>
    <submittedName>
        <fullName evidence="1">Endoribonuclease L-PSP/chorismate mutase-like protein</fullName>
    </submittedName>
</protein>
<dbReference type="GeneID" id="54477328"/>
<dbReference type="GO" id="GO:0005829">
    <property type="term" value="C:cytosol"/>
    <property type="evidence" value="ECO:0007669"/>
    <property type="project" value="TreeGrafter"/>
</dbReference>
<dbReference type="EMBL" id="MU001631">
    <property type="protein sequence ID" value="KAF2487182.1"/>
    <property type="molecule type" value="Genomic_DNA"/>
</dbReference>
<dbReference type="Pfam" id="PF01042">
    <property type="entry name" value="Ribonuc_L-PSP"/>
    <property type="match status" value="1"/>
</dbReference>
<dbReference type="GO" id="GO:0019239">
    <property type="term" value="F:deaminase activity"/>
    <property type="evidence" value="ECO:0007669"/>
    <property type="project" value="TreeGrafter"/>
</dbReference>
<dbReference type="OrthoDB" id="309640at2759"/>
<reference evidence="1" key="1">
    <citation type="journal article" date="2020" name="Stud. Mycol.">
        <title>101 Dothideomycetes genomes: a test case for predicting lifestyles and emergence of pathogens.</title>
        <authorList>
            <person name="Haridas S."/>
            <person name="Albert R."/>
            <person name="Binder M."/>
            <person name="Bloem J."/>
            <person name="Labutti K."/>
            <person name="Salamov A."/>
            <person name="Andreopoulos B."/>
            <person name="Baker S."/>
            <person name="Barry K."/>
            <person name="Bills G."/>
            <person name="Bluhm B."/>
            <person name="Cannon C."/>
            <person name="Castanera R."/>
            <person name="Culley D."/>
            <person name="Daum C."/>
            <person name="Ezra D."/>
            <person name="Gonzalez J."/>
            <person name="Henrissat B."/>
            <person name="Kuo A."/>
            <person name="Liang C."/>
            <person name="Lipzen A."/>
            <person name="Lutzoni F."/>
            <person name="Magnuson J."/>
            <person name="Mondo S."/>
            <person name="Nolan M."/>
            <person name="Ohm R."/>
            <person name="Pangilinan J."/>
            <person name="Park H.-J."/>
            <person name="Ramirez L."/>
            <person name="Alfaro M."/>
            <person name="Sun H."/>
            <person name="Tritt A."/>
            <person name="Yoshinaga Y."/>
            <person name="Zwiers L.-H."/>
            <person name="Turgeon B."/>
            <person name="Goodwin S."/>
            <person name="Spatafora J."/>
            <person name="Crous P."/>
            <person name="Grigoriev I."/>
        </authorList>
    </citation>
    <scope>NUCLEOTIDE SEQUENCE</scope>
    <source>
        <strain evidence="1">CBS 113389</strain>
    </source>
</reference>
<sequence length="145" mass="15840">MALSFHVYPGLGETNSNVFNYSQSVRMGSTIRTAGQGGFTDKGELVEPMREQLVQACKNVEKALKDAGGQGWSQVVSVRSYHIDLDASFECMVEMFKEFMPNHRPVWVAVGVAKLGEGMHVEIEAEAFDDHSAWSGVNGANGVKN</sequence>
<dbReference type="SUPFAM" id="SSF55298">
    <property type="entry name" value="YjgF-like"/>
    <property type="match status" value="1"/>
</dbReference>
<accession>A0A6A6Q4G6</accession>
<dbReference type="PANTHER" id="PTHR11803:SF39">
    <property type="entry name" value="2-IMINOBUTANOATE_2-IMINOPROPANOATE DEAMINASE"/>
    <property type="match status" value="1"/>
</dbReference>
<name>A0A6A6Q4G6_9PEZI</name>
<evidence type="ECO:0000313" key="1">
    <source>
        <dbReference type="EMBL" id="KAF2487182.1"/>
    </source>
</evidence>
<proteinExistence type="predicted"/>
<keyword evidence="2" id="KW-1185">Reference proteome</keyword>
<dbReference type="PANTHER" id="PTHR11803">
    <property type="entry name" value="2-IMINOBUTANOATE/2-IMINOPROPANOATE DEAMINASE RIDA"/>
    <property type="match status" value="1"/>
</dbReference>
<dbReference type="InterPro" id="IPR006175">
    <property type="entry name" value="YjgF/YER057c/UK114"/>
</dbReference>
<dbReference type="RefSeq" id="XP_033593751.1">
    <property type="nucleotide sequence ID" value="XM_033736326.1"/>
</dbReference>
<dbReference type="GO" id="GO:0005739">
    <property type="term" value="C:mitochondrion"/>
    <property type="evidence" value="ECO:0007669"/>
    <property type="project" value="TreeGrafter"/>
</dbReference>
<gene>
    <name evidence="1" type="ORF">BDY17DRAFT_319742</name>
</gene>